<proteinExistence type="predicted"/>
<evidence type="ECO:0000313" key="4">
    <source>
        <dbReference type="EMBL" id="MBK9716809.1"/>
    </source>
</evidence>
<gene>
    <name evidence="4" type="ORF">IPO85_04715</name>
</gene>
<dbReference type="Proteomes" id="UP000808349">
    <property type="component" value="Unassembled WGS sequence"/>
</dbReference>
<name>A0A9D7S8P4_9BACT</name>
<evidence type="ECO:0000256" key="2">
    <source>
        <dbReference type="SAM" id="Phobius"/>
    </source>
</evidence>
<keyword evidence="2" id="KW-0812">Transmembrane</keyword>
<dbReference type="GO" id="GO:0008237">
    <property type="term" value="F:metallopeptidase activity"/>
    <property type="evidence" value="ECO:0007669"/>
    <property type="project" value="UniProtKB-KW"/>
</dbReference>
<evidence type="ECO:0000256" key="1">
    <source>
        <dbReference type="ARBA" id="ARBA00023049"/>
    </source>
</evidence>
<reference evidence="4 5" key="1">
    <citation type="submission" date="2020-10" db="EMBL/GenBank/DDBJ databases">
        <title>Connecting structure to function with the recovery of over 1000 high-quality activated sludge metagenome-assembled genomes encoding full-length rRNA genes using long-read sequencing.</title>
        <authorList>
            <person name="Singleton C.M."/>
            <person name="Petriglieri F."/>
            <person name="Kristensen J.M."/>
            <person name="Kirkegaard R.H."/>
            <person name="Michaelsen T.Y."/>
            <person name="Andersen M.H."/>
            <person name="Karst S.M."/>
            <person name="Dueholm M.S."/>
            <person name="Nielsen P.H."/>
            <person name="Albertsen M."/>
        </authorList>
    </citation>
    <scope>NUCLEOTIDE SEQUENCE [LARGE SCALE GENOMIC DNA]</scope>
    <source>
        <strain evidence="4">Ribe_18-Q3-R11-54_BAT3C.373</strain>
    </source>
</reference>
<evidence type="ECO:0000313" key="5">
    <source>
        <dbReference type="Proteomes" id="UP000808349"/>
    </source>
</evidence>
<keyword evidence="1" id="KW-0645">Protease</keyword>
<comment type="caution">
    <text evidence="4">The sequence shown here is derived from an EMBL/GenBank/DDBJ whole genome shotgun (WGS) entry which is preliminary data.</text>
</comment>
<keyword evidence="2" id="KW-1133">Transmembrane helix</keyword>
<accession>A0A9D7S8P4</accession>
<dbReference type="EMBL" id="JADKFW010000004">
    <property type="protein sequence ID" value="MBK9716809.1"/>
    <property type="molecule type" value="Genomic_DNA"/>
</dbReference>
<dbReference type="SUPFAM" id="SSF102712">
    <property type="entry name" value="JAB1/MPN domain"/>
    <property type="match status" value="1"/>
</dbReference>
<dbReference type="InterPro" id="IPR037518">
    <property type="entry name" value="MPN"/>
</dbReference>
<feature type="transmembrane region" description="Helical" evidence="2">
    <location>
        <begin position="185"/>
        <end position="205"/>
    </location>
</feature>
<dbReference type="PROSITE" id="PS50249">
    <property type="entry name" value="MPN"/>
    <property type="match status" value="1"/>
</dbReference>
<evidence type="ECO:0000259" key="3">
    <source>
        <dbReference type="PROSITE" id="PS50249"/>
    </source>
</evidence>
<dbReference type="AlphaFoldDB" id="A0A9D7S8P4"/>
<dbReference type="Gene3D" id="3.40.140.10">
    <property type="entry name" value="Cytidine Deaminase, domain 2"/>
    <property type="match status" value="1"/>
</dbReference>
<sequence length="315" mass="36351">MNKITELNDRPKMKILEGAYNEIVNTIGSRPAESGGLLFGKEDDMIVRKFVFDKHAHTTRSTYTFNTEFLNPEIKRIWNEEGLSCIGFIHSHPHGYGRLSPPDIEYFSSMFESMPRKHYITPIVFTVPDGGFKINAHILRNGERNTSIAEIVVLPDDYRFKSEMVLDNNFSVEQKTETWGKRKKVMLIASIYFGLITFLFVYQLFVQHYIKNTQTNIIRNVYEITDRMKNIEKEIAEKSYVPSQELRQREANNAKLKREETIEQKTFKNSINKKSVEKKSKTKAALLVGGIISKDSIALINHLETKQTSEVDSGK</sequence>
<feature type="domain" description="MPN" evidence="3">
    <location>
        <begin position="13"/>
        <end position="141"/>
    </location>
</feature>
<organism evidence="4 5">
    <name type="scientific">Candidatus Defluviibacterium haderslevense</name>
    <dbReference type="NCBI Taxonomy" id="2981993"/>
    <lineage>
        <taxon>Bacteria</taxon>
        <taxon>Pseudomonadati</taxon>
        <taxon>Bacteroidota</taxon>
        <taxon>Saprospiria</taxon>
        <taxon>Saprospirales</taxon>
        <taxon>Saprospiraceae</taxon>
        <taxon>Candidatus Defluviibacterium</taxon>
    </lineage>
</organism>
<protein>
    <recommendedName>
        <fullName evidence="3">MPN domain-containing protein</fullName>
    </recommendedName>
</protein>
<keyword evidence="1" id="KW-0482">Metalloprotease</keyword>
<keyword evidence="2" id="KW-0472">Membrane</keyword>
<keyword evidence="1" id="KW-0378">Hydrolase</keyword>